<organism evidence="3 4">
    <name type="scientific">Brevundimonas faecalis</name>
    <dbReference type="NCBI Taxonomy" id="947378"/>
    <lineage>
        <taxon>Bacteria</taxon>
        <taxon>Pseudomonadati</taxon>
        <taxon>Pseudomonadota</taxon>
        <taxon>Alphaproteobacteria</taxon>
        <taxon>Caulobacterales</taxon>
        <taxon>Caulobacteraceae</taxon>
        <taxon>Brevundimonas</taxon>
    </lineage>
</organism>
<dbReference type="SUPFAM" id="SSF51338">
    <property type="entry name" value="Composite domain of metallo-dependent hydrolases"/>
    <property type="match status" value="1"/>
</dbReference>
<evidence type="ECO:0000256" key="1">
    <source>
        <dbReference type="SAM" id="SignalP"/>
    </source>
</evidence>
<dbReference type="Gene3D" id="3.30.110.90">
    <property type="entry name" value="Amidohydrolase"/>
    <property type="match status" value="1"/>
</dbReference>
<evidence type="ECO:0000313" key="4">
    <source>
        <dbReference type="Proteomes" id="UP001549313"/>
    </source>
</evidence>
<dbReference type="SUPFAM" id="SSF51556">
    <property type="entry name" value="Metallo-dependent hydrolases"/>
    <property type="match status" value="1"/>
</dbReference>
<feature type="domain" description="Amidohydrolase-related" evidence="2">
    <location>
        <begin position="372"/>
        <end position="468"/>
    </location>
</feature>
<dbReference type="InterPro" id="IPR032466">
    <property type="entry name" value="Metal_Hydrolase"/>
</dbReference>
<dbReference type="InterPro" id="IPR051781">
    <property type="entry name" value="Metallo-dep_Hydrolase"/>
</dbReference>
<gene>
    <name evidence="3" type="ORF">ABIE19_000677</name>
</gene>
<dbReference type="EMBL" id="JBEPTF010000001">
    <property type="protein sequence ID" value="MET4682768.1"/>
    <property type="molecule type" value="Genomic_DNA"/>
</dbReference>
<evidence type="ECO:0000259" key="2">
    <source>
        <dbReference type="Pfam" id="PF01979"/>
    </source>
</evidence>
<dbReference type="Gene3D" id="3.40.50.10910">
    <property type="entry name" value="Amidohydrolase"/>
    <property type="match status" value="1"/>
</dbReference>
<dbReference type="GO" id="GO:0016787">
    <property type="term" value="F:hydrolase activity"/>
    <property type="evidence" value="ECO:0007669"/>
    <property type="project" value="UniProtKB-KW"/>
</dbReference>
<sequence length="495" mass="50915">MAKRITGTAPTAILAAALALLAGGQAEAREATTPAALAITGRIIDGGGGAPIEGGRVVAVDGMIACVGTAAACPIPDGAQVVDAGAGSVMPGLIDLHAHPRPHYYGWFLAAGVTTVRSANTDLAMVRALDAMPAPRARLVWAGPMLDGDKSIIRRFYPEAAPDAPSPARPADGPSLEGIELLIAQTPDQAVAAVDALAAGGAHWVKLYEHLPPDAFAAAVRRAREKGLPVMADLGMASTRGLDGAEVDLMQAAALGLDSLEHVGGAALAYRRLGGDLEAETLDPVLIDRMARALLASDTALVPTLSVFHFNADDAPPREALAGLPLAEAAGTVRDGLEQQWRGVHGHFHGDPAHNGKARLDARIGAAVTLRLAELGGRVGAGSDTPAGAYNLPGGGLHLELELMTRAGLTPLQALSAATGTAADILKRPDIGRIAVGRRADLVVVDGDPSRDVRDTRRLRRVILDGRVLDPQALQADALADGETRLAALMAEETD</sequence>
<keyword evidence="3" id="KW-0378">Hydrolase</keyword>
<name>A0ABV2R9S5_9CAUL</name>
<dbReference type="InterPro" id="IPR006680">
    <property type="entry name" value="Amidohydro-rel"/>
</dbReference>
<dbReference type="PANTHER" id="PTHR43135:SF3">
    <property type="entry name" value="ALPHA-D-RIBOSE 1-METHYLPHOSPHONATE 5-TRIPHOSPHATE DIPHOSPHATASE"/>
    <property type="match status" value="1"/>
</dbReference>
<dbReference type="PANTHER" id="PTHR43135">
    <property type="entry name" value="ALPHA-D-RIBOSE 1-METHYLPHOSPHONATE 5-TRIPHOSPHATE DIPHOSPHATASE"/>
    <property type="match status" value="1"/>
</dbReference>
<feature type="signal peptide" evidence="1">
    <location>
        <begin position="1"/>
        <end position="28"/>
    </location>
</feature>
<dbReference type="Gene3D" id="1.20.58.520">
    <property type="entry name" value="Amidohydrolase"/>
    <property type="match status" value="1"/>
</dbReference>
<dbReference type="InterPro" id="IPR011059">
    <property type="entry name" value="Metal-dep_hydrolase_composite"/>
</dbReference>
<keyword evidence="4" id="KW-1185">Reference proteome</keyword>
<dbReference type="Proteomes" id="UP001549313">
    <property type="component" value="Unassembled WGS sequence"/>
</dbReference>
<reference evidence="3 4" key="1">
    <citation type="submission" date="2024-06" db="EMBL/GenBank/DDBJ databases">
        <title>Sorghum-associated microbial communities from plants grown in Nebraska, USA.</title>
        <authorList>
            <person name="Schachtman D."/>
        </authorList>
    </citation>
    <scope>NUCLEOTIDE SEQUENCE [LARGE SCALE GENOMIC DNA]</scope>
    <source>
        <strain evidence="3 4">2814</strain>
    </source>
</reference>
<proteinExistence type="predicted"/>
<dbReference type="Gene3D" id="2.30.40.10">
    <property type="entry name" value="Urease, subunit C, domain 1"/>
    <property type="match status" value="1"/>
</dbReference>
<keyword evidence="1" id="KW-0732">Signal</keyword>
<dbReference type="Pfam" id="PF01979">
    <property type="entry name" value="Amidohydro_1"/>
    <property type="match status" value="1"/>
</dbReference>
<evidence type="ECO:0000313" key="3">
    <source>
        <dbReference type="EMBL" id="MET4682768.1"/>
    </source>
</evidence>
<comment type="caution">
    <text evidence="3">The sequence shown here is derived from an EMBL/GenBank/DDBJ whole genome shotgun (WGS) entry which is preliminary data.</text>
</comment>
<protein>
    <submittedName>
        <fullName evidence="3">Cytosine/adenosine deaminase-related metal-dependent hydrolase</fullName>
    </submittedName>
</protein>
<accession>A0ABV2R9S5</accession>
<feature type="chain" id="PRO_5045650569" evidence="1">
    <location>
        <begin position="29"/>
        <end position="495"/>
    </location>
</feature>
<dbReference type="RefSeq" id="WP_354087706.1">
    <property type="nucleotide sequence ID" value="NZ_JBEPTF010000001.1"/>
</dbReference>